<organism evidence="2 3">
    <name type="scientific">Ajellomyces capsulatus (strain H88)</name>
    <name type="common">Darling's disease fungus</name>
    <name type="synonym">Histoplasma capsulatum</name>
    <dbReference type="NCBI Taxonomy" id="544711"/>
    <lineage>
        <taxon>Eukaryota</taxon>
        <taxon>Fungi</taxon>
        <taxon>Dikarya</taxon>
        <taxon>Ascomycota</taxon>
        <taxon>Pezizomycotina</taxon>
        <taxon>Eurotiomycetes</taxon>
        <taxon>Eurotiomycetidae</taxon>
        <taxon>Onygenales</taxon>
        <taxon>Ajellomycetaceae</taxon>
        <taxon>Histoplasma</taxon>
    </lineage>
</organism>
<gene>
    <name evidence="2" type="ORF">I7I53_08243</name>
</gene>
<dbReference type="EMBL" id="CP069103">
    <property type="protein sequence ID" value="QSS52559.1"/>
    <property type="molecule type" value="Genomic_DNA"/>
</dbReference>
<dbReference type="VEuPathDB" id="FungiDB:I7I53_08243"/>
<keyword evidence="1" id="KW-0812">Transmembrane</keyword>
<evidence type="ECO:0000256" key="1">
    <source>
        <dbReference type="SAM" id="Phobius"/>
    </source>
</evidence>
<evidence type="ECO:0000313" key="3">
    <source>
        <dbReference type="Proteomes" id="UP000663419"/>
    </source>
</evidence>
<keyword evidence="1" id="KW-0472">Membrane</keyword>
<feature type="transmembrane region" description="Helical" evidence="1">
    <location>
        <begin position="29"/>
        <end position="55"/>
    </location>
</feature>
<dbReference type="Proteomes" id="UP000663419">
    <property type="component" value="Chromosome 2"/>
</dbReference>
<evidence type="ECO:0000313" key="2">
    <source>
        <dbReference type="EMBL" id="QSS52559.1"/>
    </source>
</evidence>
<dbReference type="AlphaFoldDB" id="A0A8A1LES7"/>
<sequence length="82" mass="9590">MNIRACFGLSYHPDHHYIYPAPIDMSLEIWMKVIFFSFIATAIAGLAWSCFYFCLKCETTSIEMISRIQQFRTDSGLQRPCR</sequence>
<proteinExistence type="predicted"/>
<protein>
    <submittedName>
        <fullName evidence="2">Uncharacterized protein</fullName>
    </submittedName>
</protein>
<keyword evidence="1" id="KW-1133">Transmembrane helix</keyword>
<name>A0A8A1LES7_AJEC8</name>
<reference evidence="2" key="1">
    <citation type="submission" date="2021-01" db="EMBL/GenBank/DDBJ databases">
        <title>Chromosome-level genome assembly of a human fungal pathogen reveals clustering of transcriptionally co-regulated genes.</title>
        <authorList>
            <person name="Voorhies M."/>
            <person name="Cohen S."/>
            <person name="Shea T.P."/>
            <person name="Petrus S."/>
            <person name="Munoz J.F."/>
            <person name="Poplawski S."/>
            <person name="Goldman W.E."/>
            <person name="Michael T."/>
            <person name="Cuomo C.A."/>
            <person name="Sil A."/>
            <person name="Beyhan S."/>
        </authorList>
    </citation>
    <scope>NUCLEOTIDE SEQUENCE</scope>
    <source>
        <strain evidence="2">H88</strain>
    </source>
</reference>
<accession>A0A8A1LES7</accession>